<dbReference type="Proteomes" id="UP000175691">
    <property type="component" value="Unassembled WGS sequence"/>
</dbReference>
<dbReference type="RefSeq" id="WP_070123992.1">
    <property type="nucleotide sequence ID" value="NZ_MDHN01000009.1"/>
</dbReference>
<sequence>MTDKHADSADFMAQVKETQEVWALQDKSSEGWVIVDSVNYENTDVMPLWSNAELAREHCTDEWQDYVPKAISVSDWLEFWMEDLAEDNVVIGVEWRDGGEYLEVELAEFSQMVAEIEKL</sequence>
<dbReference type="Pfam" id="PF11042">
    <property type="entry name" value="DUF2750"/>
    <property type="match status" value="1"/>
</dbReference>
<dbReference type="OrthoDB" id="5916942at2"/>
<reference evidence="1 2" key="1">
    <citation type="submission" date="2016-08" db="EMBL/GenBank/DDBJ databases">
        <authorList>
            <person name="Seilhamer J.J."/>
        </authorList>
    </citation>
    <scope>NUCLEOTIDE SEQUENCE [LARGE SCALE GENOMIC DNA]</scope>
    <source>
        <strain evidence="1 2">KCTC 42603</strain>
    </source>
</reference>
<protein>
    <recommendedName>
        <fullName evidence="3">DUF2750 domain-containing protein</fullName>
    </recommendedName>
</protein>
<organism evidence="1 2">
    <name type="scientific">Alteromonas confluentis</name>
    <dbReference type="NCBI Taxonomy" id="1656094"/>
    <lineage>
        <taxon>Bacteria</taxon>
        <taxon>Pseudomonadati</taxon>
        <taxon>Pseudomonadota</taxon>
        <taxon>Gammaproteobacteria</taxon>
        <taxon>Alteromonadales</taxon>
        <taxon>Alteromonadaceae</taxon>
        <taxon>Alteromonas/Salinimonas group</taxon>
        <taxon>Alteromonas</taxon>
    </lineage>
</organism>
<evidence type="ECO:0008006" key="3">
    <source>
        <dbReference type="Google" id="ProtNLM"/>
    </source>
</evidence>
<evidence type="ECO:0000313" key="1">
    <source>
        <dbReference type="EMBL" id="OFC71942.1"/>
    </source>
</evidence>
<accession>A0A1E7ZER5</accession>
<dbReference type="AlphaFoldDB" id="A0A1E7ZER5"/>
<name>A0A1E7ZER5_9ALTE</name>
<dbReference type="STRING" id="1656094.BFC18_05755"/>
<proteinExistence type="predicted"/>
<comment type="caution">
    <text evidence="1">The sequence shown here is derived from an EMBL/GenBank/DDBJ whole genome shotgun (WGS) entry which is preliminary data.</text>
</comment>
<dbReference type="EMBL" id="MDHN01000009">
    <property type="protein sequence ID" value="OFC71942.1"/>
    <property type="molecule type" value="Genomic_DNA"/>
</dbReference>
<evidence type="ECO:0000313" key="2">
    <source>
        <dbReference type="Proteomes" id="UP000175691"/>
    </source>
</evidence>
<gene>
    <name evidence="1" type="ORF">BFC18_05755</name>
</gene>
<keyword evidence="2" id="KW-1185">Reference proteome</keyword>
<dbReference type="InterPro" id="IPR021284">
    <property type="entry name" value="DUF2750"/>
</dbReference>